<organism evidence="1 2">
    <name type="scientific">Mucilaginibacter lappiensis</name>
    <dbReference type="NCBI Taxonomy" id="354630"/>
    <lineage>
        <taxon>Bacteria</taxon>
        <taxon>Pseudomonadati</taxon>
        <taxon>Bacteroidota</taxon>
        <taxon>Sphingobacteriia</taxon>
        <taxon>Sphingobacteriales</taxon>
        <taxon>Sphingobacteriaceae</taxon>
        <taxon>Mucilaginibacter</taxon>
    </lineage>
</organism>
<evidence type="ECO:0000313" key="2">
    <source>
        <dbReference type="Proteomes" id="UP000548326"/>
    </source>
</evidence>
<protein>
    <submittedName>
        <fullName evidence="1">Ligand-binding sensor domain-containing protein</fullName>
    </submittedName>
</protein>
<dbReference type="AlphaFoldDB" id="A0A841J650"/>
<name>A0A841J650_9SPHI</name>
<dbReference type="SUPFAM" id="SSF63829">
    <property type="entry name" value="Calcium-dependent phosphotriesterase"/>
    <property type="match status" value="1"/>
</dbReference>
<dbReference type="Gene3D" id="2.130.10.10">
    <property type="entry name" value="YVTN repeat-like/Quinoprotein amine dehydrogenase"/>
    <property type="match status" value="2"/>
</dbReference>
<gene>
    <name evidence="1" type="ORF">HDF22_000618</name>
</gene>
<dbReference type="RefSeq" id="WP_221275930.1">
    <property type="nucleotide sequence ID" value="NZ_JACHCA010000002.1"/>
</dbReference>
<dbReference type="InterPro" id="IPR015943">
    <property type="entry name" value="WD40/YVTN_repeat-like_dom_sf"/>
</dbReference>
<evidence type="ECO:0000313" key="1">
    <source>
        <dbReference type="EMBL" id="MBB6126513.1"/>
    </source>
</evidence>
<reference evidence="1 2" key="1">
    <citation type="submission" date="2020-08" db="EMBL/GenBank/DDBJ databases">
        <title>Genomic Encyclopedia of Type Strains, Phase IV (KMG-V): Genome sequencing to study the core and pangenomes of soil and plant-associated prokaryotes.</title>
        <authorList>
            <person name="Whitman W."/>
        </authorList>
    </citation>
    <scope>NUCLEOTIDE SEQUENCE [LARGE SCALE GENOMIC DNA]</scope>
    <source>
        <strain evidence="1 2">MP601</strain>
    </source>
</reference>
<dbReference type="InterPro" id="IPR011110">
    <property type="entry name" value="Reg_prop"/>
</dbReference>
<accession>A0A841J650</accession>
<dbReference type="EMBL" id="JACHCA010000002">
    <property type="protein sequence ID" value="MBB6126513.1"/>
    <property type="molecule type" value="Genomic_DNA"/>
</dbReference>
<dbReference type="Proteomes" id="UP000548326">
    <property type="component" value="Unassembled WGS sequence"/>
</dbReference>
<comment type="caution">
    <text evidence="1">The sequence shown here is derived from an EMBL/GenBank/DDBJ whole genome shotgun (WGS) entry which is preliminary data.</text>
</comment>
<dbReference type="Pfam" id="PF07494">
    <property type="entry name" value="Reg_prop"/>
    <property type="match status" value="1"/>
</dbReference>
<sequence length="485" mass="54828">MLAFLYRRKLSFITLFVFLLPAPLFAQNLFLEKIDVCSTASFCMDCGDPKATCDQFTLDYICDQINRKYILKDAFGSISFQVLVEASGFSCVLSHTDVTNGPLTAELIRYLNGNIWRPAKENGKPVYASVNVIFRFANGKISSQMQRMDLAELKPPGDPAIYNKTTTYPNPSLKSYEFTTWTKYNSPLPDNISKSCIVDKSDVLWYTTIKGLTRFDGQNFNPVNEFNSPFNAETDVADINVDKDNNKWVYVDDKMYKYSDAGWQIFDFKKFVPPGAIRILNNRHGDLLFATKAGLVVLRKDKVVVLNKKTIPLLPSSNVYYVYEDSRKRLWIGTSKGCIMIDHNVPTTFNTSNTPLKDTYISNATEDEAGNLYFSLTACNATPGDNDKEGIAVLKTNGSWLHYTDKNSGMPSNHVNDMLYDKYEHVLWIGTEQSGIVRFNLKDGWENYHNNNSPMPGYTINKLAQDSKGVIYAATANGLLRIKKK</sequence>
<proteinExistence type="predicted"/>